<evidence type="ECO:0000313" key="3">
    <source>
        <dbReference type="EMBL" id="MPM86334.1"/>
    </source>
</evidence>
<dbReference type="Pfam" id="PF02775">
    <property type="entry name" value="TPP_enzyme_C"/>
    <property type="match status" value="1"/>
</dbReference>
<dbReference type="EC" id="1.2.7.3" evidence="3"/>
<reference evidence="3" key="1">
    <citation type="submission" date="2019-08" db="EMBL/GenBank/DDBJ databases">
        <authorList>
            <person name="Kucharzyk K."/>
            <person name="Murdoch R.W."/>
            <person name="Higgins S."/>
            <person name="Loffler F."/>
        </authorList>
    </citation>
    <scope>NUCLEOTIDE SEQUENCE</scope>
</reference>
<dbReference type="AlphaFoldDB" id="A0A645DAG1"/>
<dbReference type="InterPro" id="IPR051457">
    <property type="entry name" value="2-oxoacid:Fd_oxidoreductase"/>
</dbReference>
<dbReference type="GO" id="GO:0047553">
    <property type="term" value="F:2-oxoglutarate synthase activity"/>
    <property type="evidence" value="ECO:0007669"/>
    <property type="project" value="UniProtKB-EC"/>
</dbReference>
<dbReference type="Gene3D" id="3.40.50.970">
    <property type="match status" value="1"/>
</dbReference>
<accession>A0A645DAG1</accession>
<organism evidence="3">
    <name type="scientific">bioreactor metagenome</name>
    <dbReference type="NCBI Taxonomy" id="1076179"/>
    <lineage>
        <taxon>unclassified sequences</taxon>
        <taxon>metagenomes</taxon>
        <taxon>ecological metagenomes</taxon>
    </lineage>
</organism>
<protein>
    <submittedName>
        <fullName evidence="3">2-oxoglutarate oxidoreductase subunit KorB</fullName>
        <ecNumber evidence="3">1.2.7.3</ecNumber>
    </submittedName>
</protein>
<dbReference type="PANTHER" id="PTHR48084:SF3">
    <property type="entry name" value="SUBUNIT OF PYRUVATE:FLAVODOXIN OXIDOREDUCTASE"/>
    <property type="match status" value="1"/>
</dbReference>
<sequence length="211" mass="22784">MGLGKSPICVYGIGCCGNGTFYHDLNSMETAHGRAAAVATALKRTNPDRVVFSYQGDGDLAAIGLSETIYAANRGENITVIFVNNGTYGMTGGQMAPTTLVGQKATTAPKGRDPEEVGYPLHIPELLNSLKTPYYLARVTCTTPANIKKAKAALKKAIQYQIDGKGYSMVEFLCNCPTNWGMTPLESIDYINETVMKEYPLGVIRDKGEEK</sequence>
<dbReference type="EMBL" id="VSSQ01034402">
    <property type="protein sequence ID" value="MPM86334.1"/>
    <property type="molecule type" value="Genomic_DNA"/>
</dbReference>
<evidence type="ECO:0000256" key="1">
    <source>
        <dbReference type="ARBA" id="ARBA00023002"/>
    </source>
</evidence>
<proteinExistence type="predicted"/>
<dbReference type="SUPFAM" id="SSF52518">
    <property type="entry name" value="Thiamin diphosphate-binding fold (THDP-binding)"/>
    <property type="match status" value="1"/>
</dbReference>
<comment type="caution">
    <text evidence="3">The sequence shown here is derived from an EMBL/GenBank/DDBJ whole genome shotgun (WGS) entry which is preliminary data.</text>
</comment>
<gene>
    <name evidence="3" type="primary">korB_33</name>
    <name evidence="3" type="ORF">SDC9_133423</name>
</gene>
<dbReference type="GO" id="GO:0045333">
    <property type="term" value="P:cellular respiration"/>
    <property type="evidence" value="ECO:0007669"/>
    <property type="project" value="UniProtKB-ARBA"/>
</dbReference>
<dbReference type="PANTHER" id="PTHR48084">
    <property type="entry name" value="2-OXOGLUTARATE OXIDOREDUCTASE SUBUNIT KORB-RELATED"/>
    <property type="match status" value="1"/>
</dbReference>
<keyword evidence="1 3" id="KW-0560">Oxidoreductase</keyword>
<dbReference type="InterPro" id="IPR011766">
    <property type="entry name" value="TPP_enzyme_TPP-bd"/>
</dbReference>
<feature type="domain" description="Thiamine pyrophosphate enzyme TPP-binding" evidence="2">
    <location>
        <begin position="22"/>
        <end position="171"/>
    </location>
</feature>
<dbReference type="GO" id="GO:0030976">
    <property type="term" value="F:thiamine pyrophosphate binding"/>
    <property type="evidence" value="ECO:0007669"/>
    <property type="project" value="InterPro"/>
</dbReference>
<evidence type="ECO:0000259" key="2">
    <source>
        <dbReference type="Pfam" id="PF02775"/>
    </source>
</evidence>
<dbReference type="InterPro" id="IPR029061">
    <property type="entry name" value="THDP-binding"/>
</dbReference>
<name>A0A645DAG1_9ZZZZ</name>